<accession>A0A2Z7BJY6</accession>
<reference evidence="1 2" key="1">
    <citation type="journal article" date="2015" name="Proc. Natl. Acad. Sci. U.S.A.">
        <title>The resurrection genome of Boea hygrometrica: A blueprint for survival of dehydration.</title>
        <authorList>
            <person name="Xiao L."/>
            <person name="Yang G."/>
            <person name="Zhang L."/>
            <person name="Yang X."/>
            <person name="Zhao S."/>
            <person name="Ji Z."/>
            <person name="Zhou Q."/>
            <person name="Hu M."/>
            <person name="Wang Y."/>
            <person name="Chen M."/>
            <person name="Xu Y."/>
            <person name="Jin H."/>
            <person name="Xiao X."/>
            <person name="Hu G."/>
            <person name="Bao F."/>
            <person name="Hu Y."/>
            <person name="Wan P."/>
            <person name="Li L."/>
            <person name="Deng X."/>
            <person name="Kuang T."/>
            <person name="Xiang C."/>
            <person name="Zhu J.K."/>
            <person name="Oliver M.J."/>
            <person name="He Y."/>
        </authorList>
    </citation>
    <scope>NUCLEOTIDE SEQUENCE [LARGE SCALE GENOMIC DNA]</scope>
    <source>
        <strain evidence="2">cv. XS01</strain>
    </source>
</reference>
<dbReference type="EMBL" id="KV006899">
    <property type="protein sequence ID" value="KZV32246.1"/>
    <property type="molecule type" value="Genomic_DNA"/>
</dbReference>
<name>A0A2Z7BJY6_9LAMI</name>
<protein>
    <submittedName>
        <fullName evidence="1">Uncharacterized protein</fullName>
    </submittedName>
</protein>
<sequence length="60" mass="6666">MVAMTLSEDDEGRYESAGHASCHFSKTVMMDGNTGELSNSDDELLPEQEIVAYQGDFYRS</sequence>
<keyword evidence="2" id="KW-1185">Reference proteome</keyword>
<evidence type="ECO:0000313" key="2">
    <source>
        <dbReference type="Proteomes" id="UP000250235"/>
    </source>
</evidence>
<evidence type="ECO:0000313" key="1">
    <source>
        <dbReference type="EMBL" id="KZV32246.1"/>
    </source>
</evidence>
<gene>
    <name evidence="1" type="ORF">F511_29425</name>
</gene>
<dbReference type="Proteomes" id="UP000250235">
    <property type="component" value="Unassembled WGS sequence"/>
</dbReference>
<dbReference type="AlphaFoldDB" id="A0A2Z7BJY6"/>
<proteinExistence type="predicted"/>
<organism evidence="1 2">
    <name type="scientific">Dorcoceras hygrometricum</name>
    <dbReference type="NCBI Taxonomy" id="472368"/>
    <lineage>
        <taxon>Eukaryota</taxon>
        <taxon>Viridiplantae</taxon>
        <taxon>Streptophyta</taxon>
        <taxon>Embryophyta</taxon>
        <taxon>Tracheophyta</taxon>
        <taxon>Spermatophyta</taxon>
        <taxon>Magnoliopsida</taxon>
        <taxon>eudicotyledons</taxon>
        <taxon>Gunneridae</taxon>
        <taxon>Pentapetalae</taxon>
        <taxon>asterids</taxon>
        <taxon>lamiids</taxon>
        <taxon>Lamiales</taxon>
        <taxon>Gesneriaceae</taxon>
        <taxon>Didymocarpoideae</taxon>
        <taxon>Trichosporeae</taxon>
        <taxon>Loxocarpinae</taxon>
        <taxon>Dorcoceras</taxon>
    </lineage>
</organism>